<evidence type="ECO:0000256" key="1">
    <source>
        <dbReference type="SAM" id="MobiDB-lite"/>
    </source>
</evidence>
<feature type="compositionally biased region" description="Basic and acidic residues" evidence="1">
    <location>
        <begin position="30"/>
        <end position="42"/>
    </location>
</feature>
<accession>A0A6I2UV55</accession>
<gene>
    <name evidence="2" type="ORF">FYJ78_02840</name>
</gene>
<sequence>MSRIPKGLTDKDMFRDYVEEASLEDRFIHAEKESERQRREQAVPEPPADLARAGFTPELTEALGKVLLQLKMELFREGIRQYSFKIHRDGEQIILTPKYKKNQ</sequence>
<dbReference type="AlphaFoldDB" id="A0A6I2UV55"/>
<organism evidence="2 3">
    <name type="scientific">Selenomonas montiformis</name>
    <dbReference type="NCBI Taxonomy" id="2652285"/>
    <lineage>
        <taxon>Bacteria</taxon>
        <taxon>Bacillati</taxon>
        <taxon>Bacillota</taxon>
        <taxon>Negativicutes</taxon>
        <taxon>Selenomonadales</taxon>
        <taxon>Selenomonadaceae</taxon>
        <taxon>Selenomonas</taxon>
    </lineage>
</organism>
<proteinExistence type="predicted"/>
<dbReference type="Proteomes" id="UP000430222">
    <property type="component" value="Unassembled WGS sequence"/>
</dbReference>
<reference evidence="2 3" key="1">
    <citation type="submission" date="2019-08" db="EMBL/GenBank/DDBJ databases">
        <title>In-depth cultivation of the pig gut microbiome towards novel bacterial diversity and tailored functional studies.</title>
        <authorList>
            <person name="Wylensek D."/>
            <person name="Hitch T.C.A."/>
            <person name="Clavel T."/>
        </authorList>
    </citation>
    <scope>NUCLEOTIDE SEQUENCE [LARGE SCALE GENOMIC DNA]</scope>
    <source>
        <strain evidence="3">WCA-380-WT-3B3</strain>
    </source>
</reference>
<evidence type="ECO:0000313" key="2">
    <source>
        <dbReference type="EMBL" id="MSV24139.1"/>
    </source>
</evidence>
<evidence type="ECO:0000313" key="3">
    <source>
        <dbReference type="Proteomes" id="UP000430222"/>
    </source>
</evidence>
<comment type="caution">
    <text evidence="2">The sequence shown here is derived from an EMBL/GenBank/DDBJ whole genome shotgun (WGS) entry which is preliminary data.</text>
</comment>
<feature type="region of interest" description="Disordered" evidence="1">
    <location>
        <begin position="30"/>
        <end position="52"/>
    </location>
</feature>
<dbReference type="EMBL" id="VUNL01000002">
    <property type="protein sequence ID" value="MSV24139.1"/>
    <property type="molecule type" value="Genomic_DNA"/>
</dbReference>
<name>A0A6I2UV55_9FIRM</name>
<dbReference type="RefSeq" id="WP_154619883.1">
    <property type="nucleotide sequence ID" value="NZ_CBCTNG010000001.1"/>
</dbReference>
<protein>
    <submittedName>
        <fullName evidence="2">Uncharacterized protein</fullName>
    </submittedName>
</protein>
<keyword evidence="3" id="KW-1185">Reference proteome</keyword>